<sequence length="1797" mass="206774">MSSDQEMAIFGEAALYLRKSEKERIEAQNRPFDAKTSVFVVEPKESFVKGTIQSREGGKVTVKTEAGTTLTVKDDQVFPMNPPKYDKIEDMAMMTHLHEPAVLYNLKERYAAWMIYTYSGLFCVTVNPYKWLPVYNAEVVTAYRGKKRQEAPPHIFSISDNAYQFMLTDRENQSILITGESGAGKTVNTKRVIQYFATIAVTGDKKKEEITSGKIQGTLEDQIISANPLLEAFGNAKTVRNDNSSRFGKFIRIHFGTTGKLASADIETYLLEKSRVTFQLKAERSYHIFYQIMSNKKPDLIEMLLITTNPYDYAFVSQGEITVPSIDDQEELMATDSAIEILGFTSDERMSIYKLTGAVMHYGNMKFKQKQREEQAEPDGTEVADKAAYLQSLNSADLLKALCYPRVKVGNEYVTKGQTVQQVYNAVGALAKAVYEKMFLWMVTRINQQLDTKQPRQYFIGVLDIAGFEIFDFNSLEQLCINFTNEKLQQFFNHHMFVLEQEEYKKEGIEWEFIDFGMDLAACIELIEKPMGIFSILEEECMFPKATDTSFKNKLYEQHLGKSANFQKPKPAKGKAEAHFSLVHYAGTVDYNIAGWLDKNKDPLNETVVGLYQKSAMKTLAYLFSGAAAAEAEAGGGKKGGKKKGSSFQTVSALFRENLNKLMTNLRSTHPHFVRCIIPNETKTPGAMEHELVLHQLRCNGVLEGIRICRKGFPSRILYADFKQRYKVLNASAIPEGQFIDSKKASEKLLGSIDVDHTQYKFGHTKVFFKAGLLGLLEEMRDDKLAQLITRTQARCRGFLARVEYQKMVERRESIFCIQYNVRAFMNVKHWPWMKLYFKIKPLLKSAETEKEMANMKEEFEKTKENLAKAEAKRKELEEKMVALMQEKNDLQLQVQAEADSLADAEERCDQLIKTKIQLEAKIKEVTERAEDEEEINAELTAKKRKLEDECSELKKDIDDLELTLAKVEKEKHATENKELEEEIEAERASRAKAEKQRSDLSRELEEISERLEEAGGATSTQIEMNKKREAEFQKMRRDLEEATLQHEATAATLRKKHADSVAELGEQIDNLQRVKQKLEKEKSEMKMEIDDLASNMESVSKAKGNLEKMCRTLEDQVSELKTKEEEQQRLINDLTAQRARLQTESGEYSRQLDEKDSLLSQLSRGKQAFTQQIEELKRQLEEEIKAKSALAHALQSARHDCDLLREQYEEEQEGKAELQRAMSKANSEVAQWRTKYETDAIQRTEELEEAKKKLAQRLQDAEEHVEAVNAKCASLEKTKQRLQNEVEDLMIDVERTNAACAALDKKQRNFDKILAEWKQKYEETHAELEASQKESRSLSTELFKIKNAYEESLDQLETLKRENKNLQQEISDLTEQIAEGGKRIHELEKIKKQVEQEKSEIQAALEEAEASLEHEEGKILRIQLELNQVKSEVDRKIAEKDEEIDQLKRNHIRVVESMQSTLDAEIRSRNDAIRLKKKMEGDLNEMEIQLNHANRMAAEALRNYRNTQGILKDTQIHLDDALRGQEDLKEQLAMVERRANLLQAEIEELRATLEQTERSRKIAEQELLDASERAQLLHTQNTSLINTKKKLETDISQIQGEMEDIIQEARNAEEKAKKAITDAAMMAEELKKEQDTSAHLERMKKNLEQTVKDLQHRLDEAEQLALKGGKKQIQKLEARVRELEGEVESEQKHNVETVKSLRKHERRVKELTYQTEEDRKNVLRLQDLVDKLQAKVKAYKRQAEEAEEQSNINLSKFRKIQHELEEAEERADIAESQVNKLRVKSREVHTKIISEE</sequence>
<dbReference type="FunFam" id="1.20.5.340:FF:000004">
    <property type="entry name" value="Myosin heavy chain"/>
    <property type="match status" value="1"/>
</dbReference>
<reference evidence="21" key="1">
    <citation type="submission" date="2025-08" db="UniProtKB">
        <authorList>
            <consortium name="RefSeq"/>
        </authorList>
    </citation>
    <scope>IDENTIFICATION</scope>
</reference>
<dbReference type="InterPro" id="IPR014751">
    <property type="entry name" value="XRCC4-like_C"/>
</dbReference>
<dbReference type="GO" id="GO:0030016">
    <property type="term" value="C:myofibril"/>
    <property type="evidence" value="ECO:0007669"/>
    <property type="project" value="UniProtKB-SubCell"/>
</dbReference>
<dbReference type="Gene3D" id="1.10.10.820">
    <property type="match status" value="1"/>
</dbReference>
<dbReference type="Gene3D" id="1.20.5.370">
    <property type="match status" value="4"/>
</dbReference>
<dbReference type="SUPFAM" id="SSF52540">
    <property type="entry name" value="P-loop containing nucleoside triphosphate hydrolases"/>
    <property type="match status" value="1"/>
</dbReference>
<dbReference type="PANTHER" id="PTHR45615">
    <property type="entry name" value="MYOSIN HEAVY CHAIN, NON-MUSCLE"/>
    <property type="match status" value="1"/>
</dbReference>
<dbReference type="STRING" id="9708.A0A2U3VTK6"/>
<dbReference type="InParanoid" id="A0A2U3VTK6"/>
<gene>
    <name evidence="21" type="primary">LOC101370108</name>
</gene>
<evidence type="ECO:0000256" key="11">
    <source>
        <dbReference type="ARBA" id="ARBA00023123"/>
    </source>
</evidence>
<dbReference type="Gene3D" id="3.40.850.10">
    <property type="entry name" value="Kinesin motor domain"/>
    <property type="match status" value="1"/>
</dbReference>
<keyword evidence="14 15" id="KW-0009">Actin-binding</keyword>
<dbReference type="FunFam" id="1.20.5.370:FF:000003">
    <property type="entry name" value="Myosin heavy chain"/>
    <property type="match status" value="1"/>
</dbReference>
<dbReference type="SMART" id="SM00015">
    <property type="entry name" value="IQ"/>
    <property type="match status" value="1"/>
</dbReference>
<evidence type="ECO:0000256" key="6">
    <source>
        <dbReference type="ARBA" id="ARBA00022553"/>
    </source>
</evidence>
<dbReference type="FunFam" id="1.20.5.370:FF:000001">
    <property type="entry name" value="Myosin heavy chain"/>
    <property type="match status" value="1"/>
</dbReference>
<dbReference type="GO" id="GO:0005524">
    <property type="term" value="F:ATP binding"/>
    <property type="evidence" value="ECO:0007669"/>
    <property type="project" value="UniProtKB-UniRule"/>
</dbReference>
<dbReference type="GO" id="GO:0051015">
    <property type="term" value="F:actin filament binding"/>
    <property type="evidence" value="ECO:0007669"/>
    <property type="project" value="InterPro"/>
</dbReference>
<dbReference type="Gene3D" id="1.20.5.4820">
    <property type="match status" value="1"/>
</dbReference>
<evidence type="ECO:0000256" key="15">
    <source>
        <dbReference type="PROSITE-ProRule" id="PRU00782"/>
    </source>
</evidence>
<keyword evidence="9" id="KW-0112">Calmodulin-binding</keyword>
<feature type="domain" description="Myosin N-terminal SH3-like" evidence="19">
    <location>
        <begin position="33"/>
        <end position="82"/>
    </location>
</feature>
<dbReference type="RefSeq" id="XP_004398674.1">
    <property type="nucleotide sequence ID" value="XM_004398617.1"/>
</dbReference>
<evidence type="ECO:0000259" key="19">
    <source>
        <dbReference type="PROSITE" id="PS51844"/>
    </source>
</evidence>
<dbReference type="GO" id="GO:0006936">
    <property type="term" value="P:muscle contraction"/>
    <property type="evidence" value="ECO:0007669"/>
    <property type="project" value="TreeGrafter"/>
</dbReference>
<feature type="domain" description="Myosin motor" evidence="18">
    <location>
        <begin position="86"/>
        <end position="782"/>
    </location>
</feature>
<dbReference type="GeneID" id="101370108"/>
<dbReference type="Gene3D" id="2.30.30.360">
    <property type="entry name" value="Myosin S1 fragment, N-terminal"/>
    <property type="match status" value="1"/>
</dbReference>
<dbReference type="InterPro" id="IPR036961">
    <property type="entry name" value="Kinesin_motor_dom_sf"/>
</dbReference>
<dbReference type="PROSITE" id="PS51456">
    <property type="entry name" value="MYOSIN_MOTOR"/>
    <property type="match status" value="1"/>
</dbReference>
<keyword evidence="12 15" id="KW-0505">Motor protein</keyword>
<evidence type="ECO:0000313" key="21">
    <source>
        <dbReference type="RefSeq" id="XP_004398674.1"/>
    </source>
</evidence>
<accession>A0A2U3VTK6</accession>
<feature type="region of interest" description="Disordered" evidence="17">
    <location>
        <begin position="971"/>
        <end position="1005"/>
    </location>
</feature>
<evidence type="ECO:0000256" key="3">
    <source>
        <dbReference type="ARBA" id="ARBA00022433"/>
    </source>
</evidence>
<keyword evidence="11 15" id="KW-0518">Myosin</keyword>
<evidence type="ECO:0000256" key="12">
    <source>
        <dbReference type="ARBA" id="ARBA00023175"/>
    </source>
</evidence>
<dbReference type="FunFam" id="1.20.120.720:FF:000001">
    <property type="entry name" value="Myosin heavy chain, muscle"/>
    <property type="match status" value="1"/>
</dbReference>
<evidence type="ECO:0000256" key="16">
    <source>
        <dbReference type="SAM" id="Coils"/>
    </source>
</evidence>
<keyword evidence="6" id="KW-0597">Phosphoprotein</keyword>
<proteinExistence type="inferred from homology"/>
<dbReference type="InterPro" id="IPR001609">
    <property type="entry name" value="Myosin_head_motor_dom-like"/>
</dbReference>
<dbReference type="InterPro" id="IPR000048">
    <property type="entry name" value="IQ_motif_EF-hand-BS"/>
</dbReference>
<dbReference type="FunFam" id="1.20.5.370:FF:000007">
    <property type="entry name" value="Myosin heavy chain"/>
    <property type="match status" value="1"/>
</dbReference>
<dbReference type="OrthoDB" id="312459at2759"/>
<dbReference type="GO" id="GO:0000146">
    <property type="term" value="F:microfilament motor activity"/>
    <property type="evidence" value="ECO:0007669"/>
    <property type="project" value="TreeGrafter"/>
</dbReference>
<keyword evidence="20" id="KW-1185">Reference proteome</keyword>
<evidence type="ECO:0000256" key="13">
    <source>
        <dbReference type="ARBA" id="ARBA00023179"/>
    </source>
</evidence>
<evidence type="ECO:0000313" key="20">
    <source>
        <dbReference type="Proteomes" id="UP000245340"/>
    </source>
</evidence>
<dbReference type="Gene3D" id="1.20.120.720">
    <property type="entry name" value="Myosin VI head, motor domain, U50 subdomain"/>
    <property type="match status" value="1"/>
</dbReference>
<dbReference type="InterPro" id="IPR008989">
    <property type="entry name" value="Myosin_S1_N"/>
</dbReference>
<dbReference type="SMART" id="SM00242">
    <property type="entry name" value="MYSc"/>
    <property type="match status" value="1"/>
</dbReference>
<dbReference type="GO" id="GO:0005516">
    <property type="term" value="F:calmodulin binding"/>
    <property type="evidence" value="ECO:0007669"/>
    <property type="project" value="UniProtKB-KW"/>
</dbReference>
<dbReference type="GO" id="GO:0032982">
    <property type="term" value="C:myosin filament"/>
    <property type="evidence" value="ECO:0007669"/>
    <property type="project" value="UniProtKB-KW"/>
</dbReference>
<dbReference type="Pfam" id="PF02736">
    <property type="entry name" value="Myosin_N"/>
    <property type="match status" value="1"/>
</dbReference>
<keyword evidence="13" id="KW-0514">Muscle protein</keyword>
<evidence type="ECO:0000256" key="14">
    <source>
        <dbReference type="ARBA" id="ARBA00023203"/>
    </source>
</evidence>
<evidence type="ECO:0000256" key="7">
    <source>
        <dbReference type="ARBA" id="ARBA00022741"/>
    </source>
</evidence>
<dbReference type="FunFam" id="3.40.850.10:FF:000024">
    <property type="entry name" value="Myosin heavy chain, isoform J"/>
    <property type="match status" value="1"/>
</dbReference>
<dbReference type="FunFam" id="1.20.5.340:FF:000003">
    <property type="entry name" value="Myosin heavy chain"/>
    <property type="match status" value="1"/>
</dbReference>
<dbReference type="GO" id="GO:0016460">
    <property type="term" value="C:myosin II complex"/>
    <property type="evidence" value="ECO:0007669"/>
    <property type="project" value="TreeGrafter"/>
</dbReference>
<dbReference type="FunFam" id="1.20.5.4820:FF:000001">
    <property type="entry name" value="Myosin heavy chain"/>
    <property type="match status" value="1"/>
</dbReference>
<keyword evidence="5" id="KW-0963">Cytoplasm</keyword>
<evidence type="ECO:0000259" key="18">
    <source>
        <dbReference type="PROSITE" id="PS51456"/>
    </source>
</evidence>
<comment type="subcellular location">
    <subcellularLocation>
        <location evidence="1">Cytoplasm</location>
        <location evidence="1">Myofibril</location>
    </subcellularLocation>
</comment>
<dbReference type="PANTHER" id="PTHR45615:SF2">
    <property type="entry name" value="MYOSIN-1"/>
    <property type="match status" value="1"/>
</dbReference>
<dbReference type="PRINTS" id="PR00193">
    <property type="entry name" value="MYOSINHEAVY"/>
</dbReference>
<dbReference type="FunFam" id="2.30.30.360:FF:000001">
    <property type="entry name" value="Myosin heavy chain"/>
    <property type="match status" value="1"/>
</dbReference>
<organism evidence="20 21">
    <name type="scientific">Odobenus rosmarus divergens</name>
    <name type="common">Pacific walrus</name>
    <dbReference type="NCBI Taxonomy" id="9708"/>
    <lineage>
        <taxon>Eukaryota</taxon>
        <taxon>Metazoa</taxon>
        <taxon>Chordata</taxon>
        <taxon>Craniata</taxon>
        <taxon>Vertebrata</taxon>
        <taxon>Euteleostomi</taxon>
        <taxon>Mammalia</taxon>
        <taxon>Eutheria</taxon>
        <taxon>Laurasiatheria</taxon>
        <taxon>Carnivora</taxon>
        <taxon>Caniformia</taxon>
        <taxon>Pinnipedia</taxon>
        <taxon>Odobenidae</taxon>
        <taxon>Odobenus</taxon>
    </lineage>
</organism>
<name>A0A2U3VTK6_ODORO</name>
<keyword evidence="7 15" id="KW-0547">Nucleotide-binding</keyword>
<dbReference type="KEGG" id="oro:101370108"/>
<evidence type="ECO:0000256" key="8">
    <source>
        <dbReference type="ARBA" id="ARBA00022840"/>
    </source>
</evidence>
<keyword evidence="10 16" id="KW-0175">Coiled coil</keyword>
<dbReference type="Proteomes" id="UP000245340">
    <property type="component" value="Unplaced"/>
</dbReference>
<dbReference type="PROSITE" id="PS51844">
    <property type="entry name" value="SH3_LIKE"/>
    <property type="match status" value="1"/>
</dbReference>
<dbReference type="Gene3D" id="1.20.58.530">
    <property type="match status" value="1"/>
</dbReference>
<dbReference type="CDD" id="cd14910">
    <property type="entry name" value="MYSc_Myh1_mammals"/>
    <property type="match status" value="1"/>
</dbReference>
<dbReference type="FunFam" id="1.20.5.370:FF:000008">
    <property type="entry name" value="Myosin heavy chain"/>
    <property type="match status" value="1"/>
</dbReference>
<dbReference type="CTD" id="4619"/>
<evidence type="ECO:0000256" key="5">
    <source>
        <dbReference type="ARBA" id="ARBA00022490"/>
    </source>
</evidence>
<dbReference type="Pfam" id="PF01576">
    <property type="entry name" value="Myosin_tail_1"/>
    <property type="match status" value="1"/>
</dbReference>
<dbReference type="InterPro" id="IPR004009">
    <property type="entry name" value="SH3_Myosin"/>
</dbReference>
<dbReference type="FunFam" id="1.10.10.820:FF:000001">
    <property type="entry name" value="Myosin heavy chain"/>
    <property type="match status" value="1"/>
</dbReference>
<dbReference type="FunFam" id="1.20.5.370:FF:000002">
    <property type="entry name" value="Myosin heavy chain"/>
    <property type="match status" value="1"/>
</dbReference>
<feature type="binding site" evidence="15">
    <location>
        <begin position="179"/>
        <end position="186"/>
    </location>
    <ligand>
        <name>ATP</name>
        <dbReference type="ChEBI" id="CHEBI:30616"/>
    </ligand>
</feature>
<protein>
    <submittedName>
        <fullName evidence="21">Myosin-4</fullName>
    </submittedName>
</protein>
<feature type="compositionally biased region" description="Basic and acidic residues" evidence="17">
    <location>
        <begin position="986"/>
        <end position="1005"/>
    </location>
</feature>
<evidence type="ECO:0000256" key="10">
    <source>
        <dbReference type="ARBA" id="ARBA00023054"/>
    </source>
</evidence>
<keyword evidence="3" id="KW-0787">Thick filament</keyword>
<evidence type="ECO:0000256" key="1">
    <source>
        <dbReference type="ARBA" id="ARBA00004657"/>
    </source>
</evidence>
<evidence type="ECO:0000256" key="2">
    <source>
        <dbReference type="ARBA" id="ARBA00008314"/>
    </source>
</evidence>
<dbReference type="Gene3D" id="6.10.250.2420">
    <property type="match status" value="1"/>
</dbReference>
<dbReference type="Pfam" id="PF00063">
    <property type="entry name" value="Myosin_head"/>
    <property type="match status" value="1"/>
</dbReference>
<evidence type="ECO:0000256" key="17">
    <source>
        <dbReference type="SAM" id="MobiDB-lite"/>
    </source>
</evidence>
<dbReference type="SUPFAM" id="SSF90257">
    <property type="entry name" value="Myosin rod fragments"/>
    <property type="match status" value="3"/>
</dbReference>
<keyword evidence="4" id="KW-0488">Methylation</keyword>
<dbReference type="InterPro" id="IPR002928">
    <property type="entry name" value="Myosin_tail"/>
</dbReference>
<dbReference type="FunCoup" id="A0A2U3VTK6">
    <property type="interactions" value="4"/>
</dbReference>
<feature type="region of interest" description="Actin-binding" evidence="15">
    <location>
        <begin position="659"/>
        <end position="681"/>
    </location>
</feature>
<dbReference type="PROSITE" id="PS50096">
    <property type="entry name" value="IQ"/>
    <property type="match status" value="1"/>
</dbReference>
<dbReference type="Gene3D" id="1.20.5.340">
    <property type="match status" value="4"/>
</dbReference>
<evidence type="ECO:0000256" key="4">
    <source>
        <dbReference type="ARBA" id="ARBA00022481"/>
    </source>
</evidence>
<comment type="similarity">
    <text evidence="2 15">Belongs to the TRAFAC class myosin-kinesin ATPase superfamily. Myosin family.</text>
</comment>
<keyword evidence="8 15" id="KW-0067">ATP-binding</keyword>
<evidence type="ECO:0000256" key="9">
    <source>
        <dbReference type="ARBA" id="ARBA00022860"/>
    </source>
</evidence>
<dbReference type="FunFam" id="1.20.58.530:FF:000001">
    <property type="entry name" value="Myosin heavy chain"/>
    <property type="match status" value="1"/>
</dbReference>
<dbReference type="InterPro" id="IPR027417">
    <property type="entry name" value="P-loop_NTPase"/>
</dbReference>
<dbReference type="FunFam" id="1.20.5.340:FF:000013">
    <property type="entry name" value="Myosin heavy chain"/>
    <property type="match status" value="1"/>
</dbReference>
<feature type="coiled-coil region" evidence="16">
    <location>
        <begin position="1723"/>
        <end position="1785"/>
    </location>
</feature>